<protein>
    <recommendedName>
        <fullName evidence="2">RlpA-like protein double-psi beta-barrel domain-containing protein</fullName>
    </recommendedName>
</protein>
<evidence type="ECO:0000313" key="3">
    <source>
        <dbReference type="EMBL" id="SJL17517.1"/>
    </source>
</evidence>
<dbReference type="PANTHER" id="PTHR31836">
    <property type="match status" value="1"/>
</dbReference>
<dbReference type="Proteomes" id="UP000219338">
    <property type="component" value="Unassembled WGS sequence"/>
</dbReference>
<dbReference type="EMBL" id="FUEG01000045">
    <property type="protein sequence ID" value="SJL17517.1"/>
    <property type="molecule type" value="Genomic_DNA"/>
</dbReference>
<keyword evidence="1" id="KW-0732">Signal</keyword>
<dbReference type="PANTHER" id="PTHR31836:SF28">
    <property type="entry name" value="SRCR DOMAIN-CONTAINING PROTEIN-RELATED"/>
    <property type="match status" value="1"/>
</dbReference>
<keyword evidence="4" id="KW-1185">Reference proteome</keyword>
<name>A0A284S924_ARMOS</name>
<dbReference type="SUPFAM" id="SSF50685">
    <property type="entry name" value="Barwin-like endoglucanases"/>
    <property type="match status" value="1"/>
</dbReference>
<dbReference type="OrthoDB" id="623670at2759"/>
<proteinExistence type="predicted"/>
<dbReference type="InterPro" id="IPR051477">
    <property type="entry name" value="Expansin_CellWall"/>
</dbReference>
<feature type="domain" description="RlpA-like protein double-psi beta-barrel" evidence="2">
    <location>
        <begin position="6"/>
        <end position="92"/>
    </location>
</feature>
<sequence length="102" mass="10800">MASAFTGNATWYTPDGGYGACDTIPLQDSDNIVALSNSQYAGGAHCGRFITVFYEGKSVDVAIRDLCPGCGSNEIKLSSPAFQQLAGLDVGRILQVTWVYAD</sequence>
<gene>
    <name evidence="3" type="ORF">ARMOST_21069</name>
</gene>
<dbReference type="Pfam" id="PF03330">
    <property type="entry name" value="DPBB_1"/>
    <property type="match status" value="1"/>
</dbReference>
<dbReference type="OMA" id="MHITNTA"/>
<evidence type="ECO:0000259" key="2">
    <source>
        <dbReference type="Pfam" id="PF03330"/>
    </source>
</evidence>
<dbReference type="Gene3D" id="2.40.40.10">
    <property type="entry name" value="RlpA-like domain"/>
    <property type="match status" value="1"/>
</dbReference>
<dbReference type="AlphaFoldDB" id="A0A284S924"/>
<organism evidence="3 4">
    <name type="scientific">Armillaria ostoyae</name>
    <name type="common">Armillaria root rot fungus</name>
    <dbReference type="NCBI Taxonomy" id="47428"/>
    <lineage>
        <taxon>Eukaryota</taxon>
        <taxon>Fungi</taxon>
        <taxon>Dikarya</taxon>
        <taxon>Basidiomycota</taxon>
        <taxon>Agaricomycotina</taxon>
        <taxon>Agaricomycetes</taxon>
        <taxon>Agaricomycetidae</taxon>
        <taxon>Agaricales</taxon>
        <taxon>Marasmiineae</taxon>
        <taxon>Physalacriaceae</taxon>
        <taxon>Armillaria</taxon>
    </lineage>
</organism>
<dbReference type="InterPro" id="IPR009009">
    <property type="entry name" value="RlpA-like_DPBB"/>
</dbReference>
<evidence type="ECO:0000256" key="1">
    <source>
        <dbReference type="ARBA" id="ARBA00022729"/>
    </source>
</evidence>
<dbReference type="CDD" id="cd22191">
    <property type="entry name" value="DPBB_RlpA_EXP_N-like"/>
    <property type="match status" value="1"/>
</dbReference>
<dbReference type="InterPro" id="IPR036908">
    <property type="entry name" value="RlpA-like_sf"/>
</dbReference>
<evidence type="ECO:0000313" key="4">
    <source>
        <dbReference type="Proteomes" id="UP000219338"/>
    </source>
</evidence>
<reference evidence="4" key="1">
    <citation type="journal article" date="2017" name="Nat. Ecol. Evol.">
        <title>Genome expansion and lineage-specific genetic innovations in the forest pathogenic fungi Armillaria.</title>
        <authorList>
            <person name="Sipos G."/>
            <person name="Prasanna A.N."/>
            <person name="Walter M.C."/>
            <person name="O'Connor E."/>
            <person name="Balint B."/>
            <person name="Krizsan K."/>
            <person name="Kiss B."/>
            <person name="Hess J."/>
            <person name="Varga T."/>
            <person name="Slot J."/>
            <person name="Riley R."/>
            <person name="Boka B."/>
            <person name="Rigling D."/>
            <person name="Barry K."/>
            <person name="Lee J."/>
            <person name="Mihaltcheva S."/>
            <person name="LaButti K."/>
            <person name="Lipzen A."/>
            <person name="Waldron R."/>
            <person name="Moloney N.M."/>
            <person name="Sperisen C."/>
            <person name="Kredics L."/>
            <person name="Vagvoelgyi C."/>
            <person name="Patrignani A."/>
            <person name="Fitzpatrick D."/>
            <person name="Nagy I."/>
            <person name="Doyle S."/>
            <person name="Anderson J.B."/>
            <person name="Grigoriev I.V."/>
            <person name="Gueldener U."/>
            <person name="Muensterkoetter M."/>
            <person name="Nagy L.G."/>
        </authorList>
    </citation>
    <scope>NUCLEOTIDE SEQUENCE [LARGE SCALE GENOMIC DNA]</scope>
    <source>
        <strain evidence="4">C18/9</strain>
    </source>
</reference>
<dbReference type="STRING" id="47428.A0A284S924"/>
<accession>A0A284S924</accession>